<reference evidence="1 2" key="1">
    <citation type="submission" date="2020-12" db="EMBL/GenBank/DDBJ databases">
        <title>Identification and biosynthesis of polyene macrolides produced by Streptomyces alfalfae Men-myco-93-63.</title>
        <authorList>
            <person name="Liu D."/>
            <person name="Li Y."/>
            <person name="Liu L."/>
            <person name="Han X."/>
            <person name="Shen F."/>
        </authorList>
    </citation>
    <scope>NUCLEOTIDE SEQUENCE [LARGE SCALE GENOMIC DNA]</scope>
    <source>
        <strain evidence="1 2">Men-myco-93-63</strain>
    </source>
</reference>
<dbReference type="AlphaFoldDB" id="A0A7T4TYL3"/>
<dbReference type="RefSeq" id="WP_198502888.1">
    <property type="nucleotide sequence ID" value="NZ_CP065959.1"/>
</dbReference>
<evidence type="ECO:0000313" key="2">
    <source>
        <dbReference type="Proteomes" id="UP000596130"/>
    </source>
</evidence>
<proteinExistence type="predicted"/>
<protein>
    <submittedName>
        <fullName evidence="1">Uncharacterized protein</fullName>
    </submittedName>
</protein>
<dbReference type="Proteomes" id="UP000596130">
    <property type="component" value="Chromosome"/>
</dbReference>
<sequence length="82" mass="8628">MFTLPATPATGFSFRIASFDALDSSASLHYGGRGLYSTVNGGVVRSLISDRADTTTIWDSVAPFVWAAGDVLYGSGRYEAAS</sequence>
<dbReference type="EMBL" id="CP065959">
    <property type="protein sequence ID" value="QQC89823.1"/>
    <property type="molecule type" value="Genomic_DNA"/>
</dbReference>
<organism evidence="1 2">
    <name type="scientific">Streptomyces alfalfae</name>
    <dbReference type="NCBI Taxonomy" id="1642299"/>
    <lineage>
        <taxon>Bacteria</taxon>
        <taxon>Bacillati</taxon>
        <taxon>Actinomycetota</taxon>
        <taxon>Actinomycetes</taxon>
        <taxon>Kitasatosporales</taxon>
        <taxon>Streptomycetaceae</taxon>
        <taxon>Streptomyces</taxon>
    </lineage>
</organism>
<name>A0A7T4TYL3_9ACTN</name>
<accession>A0A7T4TYL3</accession>
<gene>
    <name evidence="1" type="ORF">I8755_16440</name>
</gene>
<evidence type="ECO:0000313" key="1">
    <source>
        <dbReference type="EMBL" id="QQC89823.1"/>
    </source>
</evidence>